<organism evidence="2 3">
    <name type="scientific">Streptomyces rapamycinicus</name>
    <dbReference type="NCBI Taxonomy" id="1226757"/>
    <lineage>
        <taxon>Bacteria</taxon>
        <taxon>Bacillati</taxon>
        <taxon>Actinomycetota</taxon>
        <taxon>Actinomycetes</taxon>
        <taxon>Kitasatosporales</taxon>
        <taxon>Streptomycetaceae</taxon>
        <taxon>Streptomyces</taxon>
        <taxon>Streptomyces violaceusniger group</taxon>
    </lineage>
</organism>
<evidence type="ECO:0000256" key="1">
    <source>
        <dbReference type="SAM" id="MobiDB-lite"/>
    </source>
</evidence>
<dbReference type="EMBL" id="JACHNG010000001">
    <property type="protein sequence ID" value="MBB4780462.1"/>
    <property type="molecule type" value="Genomic_DNA"/>
</dbReference>
<evidence type="ECO:0000313" key="2">
    <source>
        <dbReference type="EMBL" id="MBB4780462.1"/>
    </source>
</evidence>
<comment type="caution">
    <text evidence="2">The sequence shown here is derived from an EMBL/GenBank/DDBJ whole genome shotgun (WGS) entry which is preliminary data.</text>
</comment>
<dbReference type="Proteomes" id="UP000530530">
    <property type="component" value="Unassembled WGS sequence"/>
</dbReference>
<accession>A0ABR6LDQ0</accession>
<gene>
    <name evidence="2" type="ORF">BJY27_001423</name>
</gene>
<protein>
    <submittedName>
        <fullName evidence="2">Uncharacterized protein</fullName>
    </submittedName>
</protein>
<keyword evidence="3" id="KW-1185">Reference proteome</keyword>
<sequence>MVDTTGRGVEGVGPPAEASGFGHVAETAYVT</sequence>
<name>A0ABR6LDQ0_9ACTN</name>
<reference evidence="2 3" key="1">
    <citation type="submission" date="2020-08" db="EMBL/GenBank/DDBJ databases">
        <title>Sequencing the genomes of 1000 actinobacteria strains.</title>
        <authorList>
            <person name="Klenk H.-P."/>
        </authorList>
    </citation>
    <scope>NUCLEOTIDE SEQUENCE [LARGE SCALE GENOMIC DNA]</scope>
    <source>
        <strain evidence="2 3">DSM 41530</strain>
    </source>
</reference>
<evidence type="ECO:0000313" key="3">
    <source>
        <dbReference type="Proteomes" id="UP000530530"/>
    </source>
</evidence>
<proteinExistence type="predicted"/>
<feature type="region of interest" description="Disordered" evidence="1">
    <location>
        <begin position="1"/>
        <end position="31"/>
    </location>
</feature>